<accession>A0A1W0W2U0</accession>
<dbReference type="InParanoid" id="A0A1W0W2U0"/>
<organism evidence="1 2">
    <name type="scientific">Sorghum bicolor</name>
    <name type="common">Sorghum</name>
    <name type="synonym">Sorghum vulgare</name>
    <dbReference type="NCBI Taxonomy" id="4558"/>
    <lineage>
        <taxon>Eukaryota</taxon>
        <taxon>Viridiplantae</taxon>
        <taxon>Streptophyta</taxon>
        <taxon>Embryophyta</taxon>
        <taxon>Tracheophyta</taxon>
        <taxon>Spermatophyta</taxon>
        <taxon>Magnoliopsida</taxon>
        <taxon>Liliopsida</taxon>
        <taxon>Poales</taxon>
        <taxon>Poaceae</taxon>
        <taxon>PACMAD clade</taxon>
        <taxon>Panicoideae</taxon>
        <taxon>Andropogonodae</taxon>
        <taxon>Andropogoneae</taxon>
        <taxon>Sorghinae</taxon>
        <taxon>Sorghum</taxon>
    </lineage>
</organism>
<protein>
    <submittedName>
        <fullName evidence="1">Uncharacterized protein</fullName>
    </submittedName>
</protein>
<proteinExistence type="predicted"/>
<dbReference type="Proteomes" id="UP000000768">
    <property type="component" value="Chromosome 2"/>
</dbReference>
<dbReference type="AlphaFoldDB" id="A0A1W0W2U0"/>
<name>A0A1W0W2U0_SORBI</name>
<evidence type="ECO:0000313" key="1">
    <source>
        <dbReference type="EMBL" id="OQU88739.1"/>
    </source>
</evidence>
<reference evidence="2" key="2">
    <citation type="journal article" date="2018" name="Plant J.">
        <title>The Sorghum bicolor reference genome: improved assembly, gene annotations, a transcriptome atlas, and signatures of genome organization.</title>
        <authorList>
            <person name="McCormick R.F."/>
            <person name="Truong S.K."/>
            <person name="Sreedasyam A."/>
            <person name="Jenkins J."/>
            <person name="Shu S."/>
            <person name="Sims D."/>
            <person name="Kennedy M."/>
            <person name="Amirebrahimi M."/>
            <person name="Weers B.D."/>
            <person name="McKinley B."/>
            <person name="Mattison A."/>
            <person name="Morishige D.T."/>
            <person name="Grimwood J."/>
            <person name="Schmutz J."/>
            <person name="Mullet J.E."/>
        </authorList>
    </citation>
    <scope>NUCLEOTIDE SEQUENCE [LARGE SCALE GENOMIC DNA]</scope>
    <source>
        <strain evidence="2">cv. BTx623</strain>
    </source>
</reference>
<dbReference type="EMBL" id="CM000761">
    <property type="protein sequence ID" value="OQU88739.1"/>
    <property type="molecule type" value="Genomic_DNA"/>
</dbReference>
<reference evidence="1 2" key="1">
    <citation type="journal article" date="2009" name="Nature">
        <title>The Sorghum bicolor genome and the diversification of grasses.</title>
        <authorList>
            <person name="Paterson A.H."/>
            <person name="Bowers J.E."/>
            <person name="Bruggmann R."/>
            <person name="Dubchak I."/>
            <person name="Grimwood J."/>
            <person name="Gundlach H."/>
            <person name="Haberer G."/>
            <person name="Hellsten U."/>
            <person name="Mitros T."/>
            <person name="Poliakov A."/>
            <person name="Schmutz J."/>
            <person name="Spannagl M."/>
            <person name="Tang H."/>
            <person name="Wang X."/>
            <person name="Wicker T."/>
            <person name="Bharti A.K."/>
            <person name="Chapman J."/>
            <person name="Feltus F.A."/>
            <person name="Gowik U."/>
            <person name="Grigoriev I.V."/>
            <person name="Lyons E."/>
            <person name="Maher C.A."/>
            <person name="Martis M."/>
            <person name="Narechania A."/>
            <person name="Otillar R.P."/>
            <person name="Penning B.W."/>
            <person name="Salamov A.A."/>
            <person name="Wang Y."/>
            <person name="Zhang L."/>
            <person name="Carpita N.C."/>
            <person name="Freeling M."/>
            <person name="Gingle A.R."/>
            <person name="Hash C.T."/>
            <person name="Keller B."/>
            <person name="Klein P."/>
            <person name="Kresovich S."/>
            <person name="McCann M.C."/>
            <person name="Ming R."/>
            <person name="Peterson D.G."/>
            <person name="Mehboob-ur-Rahman"/>
            <person name="Ware D."/>
            <person name="Westhoff P."/>
            <person name="Mayer K.F."/>
            <person name="Messing J."/>
            <person name="Rokhsar D.S."/>
        </authorList>
    </citation>
    <scope>NUCLEOTIDE SEQUENCE [LARGE SCALE GENOMIC DNA]</scope>
    <source>
        <strain evidence="2">cv. BTx623</strain>
    </source>
</reference>
<sequence>MLLCTCKETTLQLVAGFYARPASSPVSTQHAHKSALIADLTTQLLGCCCTTRVQRWRLLKVLNLVD</sequence>
<gene>
    <name evidence="1" type="ORF">SORBI_3002G083332</name>
</gene>
<evidence type="ECO:0000313" key="2">
    <source>
        <dbReference type="Proteomes" id="UP000000768"/>
    </source>
</evidence>
<keyword evidence="2" id="KW-1185">Reference proteome</keyword>
<dbReference type="Gramene" id="OQU88739">
    <property type="protein sequence ID" value="OQU88739"/>
    <property type="gene ID" value="SORBI_3002G083332"/>
</dbReference>